<feature type="compositionally biased region" description="Acidic residues" evidence="8">
    <location>
        <begin position="17"/>
        <end position="28"/>
    </location>
</feature>
<evidence type="ECO:0000256" key="3">
    <source>
        <dbReference type="ARBA" id="ARBA00022574"/>
    </source>
</evidence>
<dbReference type="InterPro" id="IPR029000">
    <property type="entry name" value="Cyclophilin-like_dom_sf"/>
</dbReference>
<dbReference type="PRINTS" id="PR00153">
    <property type="entry name" value="CSAPPISMRASE"/>
</dbReference>
<keyword evidence="11" id="KW-1185">Reference proteome</keyword>
<dbReference type="InterPro" id="IPR036322">
    <property type="entry name" value="WD40_repeat_dom_sf"/>
</dbReference>
<dbReference type="SUPFAM" id="SSF50978">
    <property type="entry name" value="WD40 repeat-like"/>
    <property type="match status" value="1"/>
</dbReference>
<accession>A0A8J4EZ08</accession>
<dbReference type="PROSITE" id="PS50072">
    <property type="entry name" value="CSA_PPIASE_2"/>
    <property type="match status" value="1"/>
</dbReference>
<dbReference type="SMART" id="SM00320">
    <property type="entry name" value="WD40"/>
    <property type="match status" value="4"/>
</dbReference>
<evidence type="ECO:0000313" key="10">
    <source>
        <dbReference type="EMBL" id="GIL53016.1"/>
    </source>
</evidence>
<sequence length="641" mass="70658">MADHDEDTVGPPRPPEGADEEHGDDQDQDVGPAPPKPKKRKILEFEQQYLDVLPSAAMYERSYMHKETVNNVAVTSTDFVITTSIDGYLKFWKKQTRGVEFVKQYRAHVGAVDGLAVSGDGTLCMTLSRDRTVKIFDVLNFDLIVMLRLSFTPGCAVWIYKKGEAKARLAISDLNSGRIHIFDARSGSDASEAVVEVHRSPVTAMRYNAPLDTVISTDAKGMIEYWCGSSYGHPDGGRLAWSSKLDTDLFDLAKAKATALSLEVSCDGQQFSMVCSDRRVRVFKFGTAKLRRVYDESPDAANEVQRSGSEMFQLEDIDFGRRMAVERELAASAEETHGSPNAIFDESGNFLLYATLLGIKVVNLVTNKVVRILGKVENTERFLALALYQGAARGKGAAGSRLRGLPTAEQVDKLLGASDPMVVACAFRKQRFYLFTQHEPTEPEDPTQPGRDVFNERPALDDLIVAEGGAPAPGHSLPHGARLHTTRGDITVKLFPDECPRTVENFTTHARNGYYDGVLFHRVIKGFMIQTGDPLGDGTGGESIWGGEFEDEFHKALRHDRPGILSMANAGPSTNGSQFFVTTVPTPWLDNKHTVFGRVVRGMDVVTAIERVRCNKDDKPFEDIKILNITVMDTVDETGGV</sequence>
<dbReference type="InterPro" id="IPR015943">
    <property type="entry name" value="WD40/YVTN_repeat-like_dom_sf"/>
</dbReference>
<keyword evidence="5" id="KW-0697">Rotamase</keyword>
<comment type="caution">
    <text evidence="10">The sequence shown here is derived from an EMBL/GenBank/DDBJ whole genome shotgun (WGS) entry which is preliminary data.</text>
</comment>
<evidence type="ECO:0000256" key="6">
    <source>
        <dbReference type="ARBA" id="ARBA00023235"/>
    </source>
</evidence>
<dbReference type="GO" id="GO:0006457">
    <property type="term" value="P:protein folding"/>
    <property type="evidence" value="ECO:0007669"/>
    <property type="project" value="InterPro"/>
</dbReference>
<reference evidence="10" key="1">
    <citation type="journal article" date="2021" name="Proc. Natl. Acad. Sci. U.S.A.">
        <title>Three genomes in the algal genus Volvox reveal the fate of a haploid sex-determining region after a transition to homothallism.</title>
        <authorList>
            <person name="Yamamoto K."/>
            <person name="Hamaji T."/>
            <person name="Kawai-Toyooka H."/>
            <person name="Matsuzaki R."/>
            <person name="Takahashi F."/>
            <person name="Nishimura Y."/>
            <person name="Kawachi M."/>
            <person name="Noguchi H."/>
            <person name="Minakuchi Y."/>
            <person name="Umen J.G."/>
            <person name="Toyoda A."/>
            <person name="Nozaki H."/>
        </authorList>
    </citation>
    <scope>NUCLEOTIDE SEQUENCE</scope>
    <source>
        <strain evidence="10">NIES-3780</strain>
    </source>
</reference>
<evidence type="ECO:0000256" key="5">
    <source>
        <dbReference type="ARBA" id="ARBA00023110"/>
    </source>
</evidence>
<name>A0A8J4EZ08_9CHLO</name>
<evidence type="ECO:0000256" key="1">
    <source>
        <dbReference type="ARBA" id="ARBA00000971"/>
    </source>
</evidence>
<keyword evidence="4" id="KW-0677">Repeat</keyword>
<dbReference type="PANTHER" id="PTHR45625:SF4">
    <property type="entry name" value="PEPTIDYLPROLYL ISOMERASE DOMAIN AND WD REPEAT-CONTAINING PROTEIN 1"/>
    <property type="match status" value="1"/>
</dbReference>
<dbReference type="Proteomes" id="UP000747399">
    <property type="component" value="Unassembled WGS sequence"/>
</dbReference>
<dbReference type="FunFam" id="2.40.100.10:FF:000003">
    <property type="entry name" value="Peptidylprolyl isomerase domain and WD repeat-containing 1"/>
    <property type="match status" value="1"/>
</dbReference>
<evidence type="ECO:0000313" key="11">
    <source>
        <dbReference type="Proteomes" id="UP000747399"/>
    </source>
</evidence>
<keyword evidence="3 7" id="KW-0853">WD repeat</keyword>
<dbReference type="InterPro" id="IPR002130">
    <property type="entry name" value="Cyclophilin-type_PPIase_dom"/>
</dbReference>
<dbReference type="Gene3D" id="2.40.100.10">
    <property type="entry name" value="Cyclophilin-like"/>
    <property type="match status" value="1"/>
</dbReference>
<dbReference type="SUPFAM" id="SSF50891">
    <property type="entry name" value="Cyclophilin-like"/>
    <property type="match status" value="1"/>
</dbReference>
<organism evidence="10 11">
    <name type="scientific">Volvox africanus</name>
    <dbReference type="NCBI Taxonomy" id="51714"/>
    <lineage>
        <taxon>Eukaryota</taxon>
        <taxon>Viridiplantae</taxon>
        <taxon>Chlorophyta</taxon>
        <taxon>core chlorophytes</taxon>
        <taxon>Chlorophyceae</taxon>
        <taxon>CS clade</taxon>
        <taxon>Chlamydomonadales</taxon>
        <taxon>Volvocaceae</taxon>
        <taxon>Volvox</taxon>
    </lineage>
</organism>
<evidence type="ECO:0000256" key="4">
    <source>
        <dbReference type="ARBA" id="ARBA00022737"/>
    </source>
</evidence>
<protein>
    <recommendedName>
        <fullName evidence="2">peptidylprolyl isomerase</fullName>
        <ecNumber evidence="2">5.2.1.8</ecNumber>
    </recommendedName>
</protein>
<dbReference type="InterPro" id="IPR044666">
    <property type="entry name" value="Cyclophilin_A-like"/>
</dbReference>
<proteinExistence type="predicted"/>
<dbReference type="PROSITE" id="PS00170">
    <property type="entry name" value="CSA_PPIASE_1"/>
    <property type="match status" value="1"/>
</dbReference>
<dbReference type="Gene3D" id="2.130.10.10">
    <property type="entry name" value="YVTN repeat-like/Quinoprotein amine dehydrogenase"/>
    <property type="match status" value="1"/>
</dbReference>
<evidence type="ECO:0000256" key="7">
    <source>
        <dbReference type="PROSITE-ProRule" id="PRU00221"/>
    </source>
</evidence>
<dbReference type="AlphaFoldDB" id="A0A8J4EZ08"/>
<dbReference type="Pfam" id="PF00400">
    <property type="entry name" value="WD40"/>
    <property type="match status" value="1"/>
</dbReference>
<dbReference type="InterPro" id="IPR020892">
    <property type="entry name" value="Cyclophilin-type_PPIase_CS"/>
</dbReference>
<feature type="region of interest" description="Disordered" evidence="8">
    <location>
        <begin position="1"/>
        <end position="39"/>
    </location>
</feature>
<feature type="domain" description="PPIase cyclophilin-type" evidence="9">
    <location>
        <begin position="488"/>
        <end position="631"/>
    </location>
</feature>
<evidence type="ECO:0000256" key="8">
    <source>
        <dbReference type="SAM" id="MobiDB-lite"/>
    </source>
</evidence>
<dbReference type="GO" id="GO:0003755">
    <property type="term" value="F:peptidyl-prolyl cis-trans isomerase activity"/>
    <property type="evidence" value="ECO:0007669"/>
    <property type="project" value="UniProtKB-KW"/>
</dbReference>
<evidence type="ECO:0000256" key="2">
    <source>
        <dbReference type="ARBA" id="ARBA00013194"/>
    </source>
</evidence>
<dbReference type="EC" id="5.2.1.8" evidence="2"/>
<comment type="catalytic activity">
    <reaction evidence="1">
        <text>[protein]-peptidylproline (omega=180) = [protein]-peptidylproline (omega=0)</text>
        <dbReference type="Rhea" id="RHEA:16237"/>
        <dbReference type="Rhea" id="RHEA-COMP:10747"/>
        <dbReference type="Rhea" id="RHEA-COMP:10748"/>
        <dbReference type="ChEBI" id="CHEBI:83833"/>
        <dbReference type="ChEBI" id="CHEBI:83834"/>
        <dbReference type="EC" id="5.2.1.8"/>
    </reaction>
</comment>
<evidence type="ECO:0000259" key="9">
    <source>
        <dbReference type="PROSITE" id="PS50072"/>
    </source>
</evidence>
<dbReference type="PROSITE" id="PS50082">
    <property type="entry name" value="WD_REPEATS_2"/>
    <property type="match status" value="1"/>
</dbReference>
<dbReference type="PANTHER" id="PTHR45625">
    <property type="entry name" value="PEPTIDYL-PROLYL CIS-TRANS ISOMERASE-RELATED"/>
    <property type="match status" value="1"/>
</dbReference>
<gene>
    <name evidence="10" type="ORF">Vafri_8732</name>
</gene>
<dbReference type="EMBL" id="BNCO01000014">
    <property type="protein sequence ID" value="GIL53016.1"/>
    <property type="molecule type" value="Genomic_DNA"/>
</dbReference>
<feature type="repeat" description="WD" evidence="7">
    <location>
        <begin position="105"/>
        <end position="138"/>
    </location>
</feature>
<dbReference type="Pfam" id="PF00160">
    <property type="entry name" value="Pro_isomerase"/>
    <property type="match status" value="1"/>
</dbReference>
<keyword evidence="6" id="KW-0413">Isomerase</keyword>
<dbReference type="GO" id="GO:0005634">
    <property type="term" value="C:nucleus"/>
    <property type="evidence" value="ECO:0007669"/>
    <property type="project" value="UniProtKB-ARBA"/>
</dbReference>
<dbReference type="CDD" id="cd01927">
    <property type="entry name" value="cyclophilin_WD40"/>
    <property type="match status" value="1"/>
</dbReference>
<dbReference type="InterPro" id="IPR001680">
    <property type="entry name" value="WD40_rpt"/>
</dbReference>